<name>A0A382NDL6_9ZZZZ</name>
<proteinExistence type="predicted"/>
<dbReference type="AlphaFoldDB" id="A0A382NDL6"/>
<evidence type="ECO:0000313" key="1">
    <source>
        <dbReference type="EMBL" id="SVC59293.1"/>
    </source>
</evidence>
<dbReference type="EMBL" id="UINC01099770">
    <property type="protein sequence ID" value="SVC59293.1"/>
    <property type="molecule type" value="Genomic_DNA"/>
</dbReference>
<gene>
    <name evidence="1" type="ORF">METZ01_LOCUS312147</name>
</gene>
<organism evidence="1">
    <name type="scientific">marine metagenome</name>
    <dbReference type="NCBI Taxonomy" id="408172"/>
    <lineage>
        <taxon>unclassified sequences</taxon>
        <taxon>metagenomes</taxon>
        <taxon>ecological metagenomes</taxon>
    </lineage>
</organism>
<accession>A0A382NDL6</accession>
<reference evidence="1" key="1">
    <citation type="submission" date="2018-05" db="EMBL/GenBank/DDBJ databases">
        <authorList>
            <person name="Lanie J.A."/>
            <person name="Ng W.-L."/>
            <person name="Kazmierczak K.M."/>
            <person name="Andrzejewski T.M."/>
            <person name="Davidsen T.M."/>
            <person name="Wayne K.J."/>
            <person name="Tettelin H."/>
            <person name="Glass J.I."/>
            <person name="Rusch D."/>
            <person name="Podicherti R."/>
            <person name="Tsui H.-C.T."/>
            <person name="Winkler M.E."/>
        </authorList>
    </citation>
    <scope>NUCLEOTIDE SEQUENCE</scope>
</reference>
<sequence length="147" mass="16094">MATDHSEPYLKYALFCRDTDEGSQGELVLNGIIDLVDLPLPTEPISQEKPFLTEVDVQLAFCIGGASAGPHFLLVAIKAPGSPLDPPPPQRIDWEEGILFQRWIKLFRIPVQQAGEHTAAILFDGQPLGEASFLVRFKPGTPTEESA</sequence>
<protein>
    <submittedName>
        <fullName evidence="1">Uncharacterized protein</fullName>
    </submittedName>
</protein>